<gene>
    <name evidence="1" type="primary">MSI1_1</name>
    <name evidence="1" type="ORF">K3G42_014081</name>
</gene>
<name>A0ACB8FZ05_9SAUR</name>
<dbReference type="EMBL" id="CM037626">
    <property type="protein sequence ID" value="KAH8012089.1"/>
    <property type="molecule type" value="Genomic_DNA"/>
</dbReference>
<protein>
    <submittedName>
        <fullName evidence="1">Chromatin assembly complex, subunit 3</fullName>
    </submittedName>
</protein>
<accession>A0ACB8FZ05</accession>
<dbReference type="Proteomes" id="UP000827872">
    <property type="component" value="Linkage Group LG13"/>
</dbReference>
<comment type="caution">
    <text evidence="1">The sequence shown here is derived from an EMBL/GenBank/DDBJ whole genome shotgun (WGS) entry which is preliminary data.</text>
</comment>
<evidence type="ECO:0000313" key="2">
    <source>
        <dbReference type="Proteomes" id="UP000827872"/>
    </source>
</evidence>
<evidence type="ECO:0000313" key="1">
    <source>
        <dbReference type="EMBL" id="KAH8012089.1"/>
    </source>
</evidence>
<keyword evidence="2" id="KW-1185">Reference proteome</keyword>
<organism evidence="1 2">
    <name type="scientific">Sphaerodactylus townsendi</name>
    <dbReference type="NCBI Taxonomy" id="933632"/>
    <lineage>
        <taxon>Eukaryota</taxon>
        <taxon>Metazoa</taxon>
        <taxon>Chordata</taxon>
        <taxon>Craniata</taxon>
        <taxon>Vertebrata</taxon>
        <taxon>Euteleostomi</taxon>
        <taxon>Lepidosauria</taxon>
        <taxon>Squamata</taxon>
        <taxon>Bifurcata</taxon>
        <taxon>Gekkota</taxon>
        <taxon>Sphaerodactylidae</taxon>
        <taxon>Sphaerodactylus</taxon>
    </lineage>
</organism>
<proteinExistence type="predicted"/>
<reference evidence="1" key="1">
    <citation type="submission" date="2021-08" db="EMBL/GenBank/DDBJ databases">
        <title>The first chromosome-level gecko genome reveals the dynamic sex chromosomes of Neotropical dwarf geckos (Sphaerodactylidae: Sphaerodactylus).</title>
        <authorList>
            <person name="Pinto B.J."/>
            <person name="Keating S.E."/>
            <person name="Gamble T."/>
        </authorList>
    </citation>
    <scope>NUCLEOTIDE SEQUENCE</scope>
    <source>
        <strain evidence="1">TG3544</strain>
    </source>
</reference>
<sequence>MFIRRTGGLARATQEGLREYFSQFGEVKECLVMRDPLTKRSRGIRVCPPSWTRLGVDKVLAQEIQTRRLDSQGRC</sequence>